<dbReference type="Gene3D" id="2.60.120.10">
    <property type="entry name" value="Jelly Rolls"/>
    <property type="match status" value="1"/>
</dbReference>
<dbReference type="CDD" id="cd00038">
    <property type="entry name" value="CAP_ED"/>
    <property type="match status" value="1"/>
</dbReference>
<feature type="domain" description="Cyclic nucleotide-binding" evidence="1">
    <location>
        <begin position="9"/>
        <end position="112"/>
    </location>
</feature>
<organism evidence="2">
    <name type="scientific">Streptomyces sp. NBC_00060</name>
    <dbReference type="NCBI Taxonomy" id="2975636"/>
    <lineage>
        <taxon>Bacteria</taxon>
        <taxon>Bacillati</taxon>
        <taxon>Actinomycetota</taxon>
        <taxon>Actinomycetes</taxon>
        <taxon>Kitasatosporales</taxon>
        <taxon>Streptomycetaceae</taxon>
        <taxon>Streptomyces</taxon>
    </lineage>
</organism>
<dbReference type="SMART" id="SM00100">
    <property type="entry name" value="cNMP"/>
    <property type="match status" value="1"/>
</dbReference>
<sequence length="154" mass="17114">MSIPALPRLTSALADEHRNRLTDLAHEVDFPSGTRLFNEGGHADRFWVLRSGTVTLDMHIPGRRPAVIETLGSDELVGWSWLFRPYVWQLGAEVKTPVRAFEFDAEAVRTLMESDAAFSAAVSGWVGRVLAHRLHAARTRLLDLYAPYGSGNAM</sequence>
<gene>
    <name evidence="2" type="ORF">OHV25_05910</name>
</gene>
<accession>A0AAU2GTI7</accession>
<reference evidence="2" key="1">
    <citation type="submission" date="2022-10" db="EMBL/GenBank/DDBJ databases">
        <title>The complete genomes of actinobacterial strains from the NBC collection.</title>
        <authorList>
            <person name="Joergensen T.S."/>
            <person name="Alvarez Arevalo M."/>
            <person name="Sterndorff E.B."/>
            <person name="Faurdal D."/>
            <person name="Vuksanovic O."/>
            <person name="Mourched A.-S."/>
            <person name="Charusanti P."/>
            <person name="Shaw S."/>
            <person name="Blin K."/>
            <person name="Weber T."/>
        </authorList>
    </citation>
    <scope>NUCLEOTIDE SEQUENCE</scope>
    <source>
        <strain evidence="2">NBC_00060</strain>
    </source>
</reference>
<dbReference type="InterPro" id="IPR000595">
    <property type="entry name" value="cNMP-bd_dom"/>
</dbReference>
<protein>
    <submittedName>
        <fullName evidence="2">Cyclic nucleotide-binding domain-containing protein</fullName>
    </submittedName>
</protein>
<dbReference type="SUPFAM" id="SSF51206">
    <property type="entry name" value="cAMP-binding domain-like"/>
    <property type="match status" value="1"/>
</dbReference>
<name>A0AAU2GTI7_9ACTN</name>
<proteinExistence type="predicted"/>
<dbReference type="InterPro" id="IPR014710">
    <property type="entry name" value="RmlC-like_jellyroll"/>
</dbReference>
<dbReference type="PROSITE" id="PS50042">
    <property type="entry name" value="CNMP_BINDING_3"/>
    <property type="match status" value="1"/>
</dbReference>
<evidence type="ECO:0000313" key="2">
    <source>
        <dbReference type="EMBL" id="WTU39147.1"/>
    </source>
</evidence>
<dbReference type="InterPro" id="IPR018490">
    <property type="entry name" value="cNMP-bd_dom_sf"/>
</dbReference>
<dbReference type="AlphaFoldDB" id="A0AAU2GTI7"/>
<evidence type="ECO:0000259" key="1">
    <source>
        <dbReference type="PROSITE" id="PS50042"/>
    </source>
</evidence>
<dbReference type="Pfam" id="PF00027">
    <property type="entry name" value="cNMP_binding"/>
    <property type="match status" value="1"/>
</dbReference>
<dbReference type="EMBL" id="CP108253">
    <property type="protein sequence ID" value="WTU39147.1"/>
    <property type="molecule type" value="Genomic_DNA"/>
</dbReference>